<organism evidence="1 3">
    <name type="scientific">Faecalibacillus intestinalis</name>
    <dbReference type="NCBI Taxonomy" id="1982626"/>
    <lineage>
        <taxon>Bacteria</taxon>
        <taxon>Bacillati</taxon>
        <taxon>Bacillota</taxon>
        <taxon>Erysipelotrichia</taxon>
        <taxon>Erysipelotrichales</taxon>
        <taxon>Coprobacillaceae</taxon>
        <taxon>Faecalibacillus</taxon>
    </lineage>
</organism>
<accession>A0A7I8E828</accession>
<dbReference type="KEGG" id="fit:Fi14EGH31_24570"/>
<gene>
    <name evidence="1" type="ORF">Fi14EGH31_24570</name>
    <name evidence="2" type="ORF">LJD74_09535</name>
</gene>
<reference evidence="3" key="2">
    <citation type="submission" date="2020-09" db="EMBL/GenBank/DDBJ databases">
        <title>Complete genome sequencing of Faecalibacillus intestinalis strain 14EGH31.</title>
        <authorList>
            <person name="Sakamoto M."/>
            <person name="Murakami T."/>
            <person name="Mori H."/>
        </authorList>
    </citation>
    <scope>NUCLEOTIDE SEQUENCE [LARGE SCALE GENOMIC DNA]</scope>
    <source>
        <strain evidence="3">14EGH31</strain>
    </source>
</reference>
<name>A0A7I8E828_9FIRM</name>
<dbReference type="RefSeq" id="WP_117827212.1">
    <property type="nucleotide sequence ID" value="NZ_AP024085.1"/>
</dbReference>
<protein>
    <submittedName>
        <fullName evidence="2">YolD-like family protein</fullName>
    </submittedName>
</protein>
<dbReference type="AlphaFoldDB" id="A0A7I8E828"/>
<dbReference type="EMBL" id="AP024085">
    <property type="protein sequence ID" value="BCL58745.1"/>
    <property type="molecule type" value="Genomic_DNA"/>
</dbReference>
<dbReference type="Proteomes" id="UP000593842">
    <property type="component" value="Chromosome"/>
</dbReference>
<reference evidence="1" key="1">
    <citation type="journal article" date="2020" name="Microbiol. Resour. Announc.">
        <title>Complete Genome Sequence of Faecalibacillus intestinalis JCM 34082, Isolated from Feces from a Healthy Japanese Female.</title>
        <authorList>
            <person name="Sakamoto M."/>
            <person name="Ikeyama N."/>
            <person name="Toyoda A."/>
            <person name="Murakami T."/>
            <person name="Mori H."/>
            <person name="Ohkuma M."/>
        </authorList>
    </citation>
    <scope>NUCLEOTIDE SEQUENCE</scope>
    <source>
        <strain evidence="1">14EGH31</strain>
    </source>
</reference>
<proteinExistence type="predicted"/>
<dbReference type="EMBL" id="JAJDKQ010000018">
    <property type="protein sequence ID" value="MCB8562236.1"/>
    <property type="molecule type" value="Genomic_DNA"/>
</dbReference>
<dbReference type="Proteomes" id="UP001197827">
    <property type="component" value="Unassembled WGS sequence"/>
</dbReference>
<evidence type="ECO:0000313" key="3">
    <source>
        <dbReference type="Proteomes" id="UP000593842"/>
    </source>
</evidence>
<evidence type="ECO:0000313" key="2">
    <source>
        <dbReference type="EMBL" id="MCB8562236.1"/>
    </source>
</evidence>
<dbReference type="GeneID" id="70580897"/>
<sequence length="140" mass="16485">MATIKNIHDYGDIINLPYKKSKKYKHMSQKDRAAQFAPFAALTGHKQLIHETQRITEEKREIDENKQQILNQKLNYFIETKEKVKITYFKKDARKAGGSYQTMIQSIKKLDMNNKIITLQNKQIINLSDIYEIEAIDHND</sequence>
<reference evidence="2" key="3">
    <citation type="submission" date="2021-10" db="EMBL/GenBank/DDBJ databases">
        <title>Collection of gut derived symbiotic bacterial strains cultured from healthy donors.</title>
        <authorList>
            <person name="Lin H."/>
            <person name="Littmann E."/>
            <person name="Kohout C."/>
            <person name="Pamer E.G."/>
        </authorList>
    </citation>
    <scope>NUCLEOTIDE SEQUENCE</scope>
    <source>
        <strain evidence="2">DFI.5.2</strain>
    </source>
</reference>
<evidence type="ECO:0000313" key="1">
    <source>
        <dbReference type="EMBL" id="BCL58745.1"/>
    </source>
</evidence>